<dbReference type="InterPro" id="IPR000100">
    <property type="entry name" value="RNase_P"/>
</dbReference>
<keyword evidence="2 6" id="KW-0540">Nuclease</keyword>
<accession>A0A2U8DZT1</accession>
<dbReference type="InterPro" id="IPR020568">
    <property type="entry name" value="Ribosomal_Su5_D2-typ_SF"/>
</dbReference>
<evidence type="ECO:0000256" key="5">
    <source>
        <dbReference type="ARBA" id="ARBA00022884"/>
    </source>
</evidence>
<dbReference type="NCBIfam" id="TIGR00188">
    <property type="entry name" value="rnpA"/>
    <property type="match status" value="1"/>
</dbReference>
<comment type="function">
    <text evidence="6">RNaseP catalyzes the removal of the 5'-leader sequence from pre-tRNA to produce the mature 5'-terminus. It can also cleave other RNA substrates such as 4.5S RNA. The protein component plays an auxiliary but essential role in vivo by binding to the 5'-leader sequence and broadening the substrate specificity of the ribozyme.</text>
</comment>
<dbReference type="Proteomes" id="UP000244896">
    <property type="component" value="Chromosome"/>
</dbReference>
<dbReference type="InterPro" id="IPR014721">
    <property type="entry name" value="Ribsml_uS5_D2-typ_fold_subgr"/>
</dbReference>
<proteinExistence type="inferred from homology"/>
<dbReference type="GO" id="GO:0000049">
    <property type="term" value="F:tRNA binding"/>
    <property type="evidence" value="ECO:0007669"/>
    <property type="project" value="UniProtKB-UniRule"/>
</dbReference>
<evidence type="ECO:0000256" key="2">
    <source>
        <dbReference type="ARBA" id="ARBA00022722"/>
    </source>
</evidence>
<evidence type="ECO:0000313" key="9">
    <source>
        <dbReference type="Proteomes" id="UP000244896"/>
    </source>
</evidence>
<protein>
    <recommendedName>
        <fullName evidence="6 7">Ribonuclease P protein component</fullName>
        <shortName evidence="6">RNase P protein</shortName>
        <shortName evidence="6">RNaseP protein</shortName>
        <ecNumber evidence="6 7">3.1.26.5</ecNumber>
    </recommendedName>
    <alternativeName>
        <fullName evidence="6">Protein C5</fullName>
    </alternativeName>
</protein>
<evidence type="ECO:0000256" key="7">
    <source>
        <dbReference type="NCBIfam" id="TIGR00188"/>
    </source>
</evidence>
<keyword evidence="9" id="KW-1185">Reference proteome</keyword>
<dbReference type="SUPFAM" id="SSF54211">
    <property type="entry name" value="Ribosomal protein S5 domain 2-like"/>
    <property type="match status" value="1"/>
</dbReference>
<dbReference type="GO" id="GO:0004526">
    <property type="term" value="F:ribonuclease P activity"/>
    <property type="evidence" value="ECO:0007669"/>
    <property type="project" value="UniProtKB-UniRule"/>
</dbReference>
<keyword evidence="3 6" id="KW-0255">Endonuclease</keyword>
<dbReference type="GO" id="GO:0042781">
    <property type="term" value="F:3'-tRNA processing endoribonuclease activity"/>
    <property type="evidence" value="ECO:0007669"/>
    <property type="project" value="TreeGrafter"/>
</dbReference>
<keyword evidence="4 6" id="KW-0378">Hydrolase</keyword>
<keyword evidence="1 6" id="KW-0819">tRNA processing</keyword>
<evidence type="ECO:0000256" key="4">
    <source>
        <dbReference type="ARBA" id="ARBA00022801"/>
    </source>
</evidence>
<evidence type="ECO:0000256" key="1">
    <source>
        <dbReference type="ARBA" id="ARBA00022694"/>
    </source>
</evidence>
<dbReference type="GO" id="GO:0030677">
    <property type="term" value="C:ribonuclease P complex"/>
    <property type="evidence" value="ECO:0007669"/>
    <property type="project" value="TreeGrafter"/>
</dbReference>
<organism evidence="8 9">
    <name type="scientific">Ereboglobus luteus</name>
    <dbReference type="NCBI Taxonomy" id="1796921"/>
    <lineage>
        <taxon>Bacteria</taxon>
        <taxon>Pseudomonadati</taxon>
        <taxon>Verrucomicrobiota</taxon>
        <taxon>Opitutia</taxon>
        <taxon>Opitutales</taxon>
        <taxon>Opitutaceae</taxon>
        <taxon>Ereboglobus</taxon>
    </lineage>
</organism>
<comment type="subunit">
    <text evidence="6">Consists of a catalytic RNA component (M1 or rnpB) and a protein subunit.</text>
</comment>
<dbReference type="Pfam" id="PF00825">
    <property type="entry name" value="Ribonuclease_P"/>
    <property type="match status" value="1"/>
</dbReference>
<dbReference type="OrthoDB" id="196189at2"/>
<comment type="catalytic activity">
    <reaction evidence="6">
        <text>Endonucleolytic cleavage of RNA, removing 5'-extranucleotides from tRNA precursor.</text>
        <dbReference type="EC" id="3.1.26.5"/>
    </reaction>
</comment>
<dbReference type="RefSeq" id="WP_108823907.1">
    <property type="nucleotide sequence ID" value="NZ_CP023004.1"/>
</dbReference>
<dbReference type="PANTHER" id="PTHR33992">
    <property type="entry name" value="RIBONUCLEASE P PROTEIN COMPONENT"/>
    <property type="match status" value="1"/>
</dbReference>
<name>A0A2U8DZT1_9BACT</name>
<evidence type="ECO:0000256" key="3">
    <source>
        <dbReference type="ARBA" id="ARBA00022759"/>
    </source>
</evidence>
<dbReference type="PANTHER" id="PTHR33992:SF1">
    <property type="entry name" value="RIBONUCLEASE P PROTEIN COMPONENT"/>
    <property type="match status" value="1"/>
</dbReference>
<dbReference type="AlphaFoldDB" id="A0A2U8DZT1"/>
<dbReference type="KEGG" id="elut:CKA38_01445"/>
<dbReference type="Gene3D" id="3.30.230.10">
    <property type="match status" value="1"/>
</dbReference>
<dbReference type="HAMAP" id="MF_00227">
    <property type="entry name" value="RNase_P"/>
    <property type="match status" value="1"/>
</dbReference>
<dbReference type="EC" id="3.1.26.5" evidence="6 7"/>
<evidence type="ECO:0000256" key="6">
    <source>
        <dbReference type="HAMAP-Rule" id="MF_00227"/>
    </source>
</evidence>
<gene>
    <name evidence="6 8" type="primary">rnpA</name>
    <name evidence="8" type="ORF">CKA38_01445</name>
</gene>
<keyword evidence="5 6" id="KW-0694">RNA-binding</keyword>
<dbReference type="GO" id="GO:0001682">
    <property type="term" value="P:tRNA 5'-leader removal"/>
    <property type="evidence" value="ECO:0007669"/>
    <property type="project" value="UniProtKB-UniRule"/>
</dbReference>
<comment type="similarity">
    <text evidence="6">Belongs to the RnpA family.</text>
</comment>
<reference evidence="8 9" key="1">
    <citation type="journal article" date="2018" name="Syst. Appl. Microbiol.">
        <title>Ereboglobus luteus gen. nov. sp. nov. from cockroach guts, and new insights into the oxygen relationship of the genera Opitutus and Didymococcus (Verrucomicrobia: Opitutaceae).</title>
        <authorList>
            <person name="Tegtmeier D."/>
            <person name="Belitz A."/>
            <person name="Radek R."/>
            <person name="Heimerl T."/>
            <person name="Brune A."/>
        </authorList>
    </citation>
    <scope>NUCLEOTIDE SEQUENCE [LARGE SCALE GENOMIC DNA]</scope>
    <source>
        <strain evidence="8 9">Ho45</strain>
    </source>
</reference>
<evidence type="ECO:0000313" key="8">
    <source>
        <dbReference type="EMBL" id="AWI08100.1"/>
    </source>
</evidence>
<sequence>MRFRPEQHVRRQRDFRNLREKGRRFECGGFAFWYYKRPDDDSSEIPAPVVRVGVVASYAAVGNAVARARAKRRLREIFRQHQQLVPPGHDILLVARRSINKTDFPVIGQKFADACRRAFQKQPTETKP</sequence>
<dbReference type="EMBL" id="CP023004">
    <property type="protein sequence ID" value="AWI08100.1"/>
    <property type="molecule type" value="Genomic_DNA"/>
</dbReference>